<evidence type="ECO:0000259" key="26">
    <source>
        <dbReference type="PROSITE" id="PS01180"/>
    </source>
</evidence>
<sequence>MYVVLLFVSVVGLSTFAVLAQIDGTCGGNITITSAGYVTSPGYPLGYPLSQQCVWLISAPDHHQRILINFNPHFDLESRECKYDFLEVYDGNSDKAGLVGKYCGKIAPSPITSSGNVLLIKFTSDYETTGAGFSIRYEVHRAVSECSRNFTALSGLIQTPGFPDKYPNNLECTYIIFAPKMSEIVLEFESFDMEPDMNLTPTGASCRFDYLEIWDGYPTVGPHIGRYCGSRSPGRVVSYTGILSLSIHTDNAITKEGFSSTYRIHSYQEPTHEQANVCLSPLGMESGEISDERIAASSQYNPSWSPFRSRLNYHDNGWTPSEDSAREWIQVDLGFLRYVSAIGIQGAISKETKKAYYVKTYKVSISTNGEDWIMVKDATKHKVFQGCHNPTDEVRAFFPKPTLTRYIRIRPLTWEQGICMRFELYGCKISDFPCSSMLGMISGQILDSQISVWPEVERGWLPEQARLLTGRSGWMAPVPSVPSVPHGTANSSWLALDLAFNHWVTGVILQGGRHRDKIMFVRRFKLAYSINGADWSYIQEENSNKVKIFMGNQNHDTPEMRSFKPLTMRFLRVYPERGSHDGMALRLELLGCDTQYATPLPPTTTMETTVQVTANIPVTSTAIDIITTEDYDDESATCHSGTGTSEDNEPTGTVAEPIESAYLWFNCNFGWSDHPSFCGWSLESIGPVDWLLKNHDKCSKQLLSVDYTDAYVWLSSGEPGNFIYTALTRDSLYPETEKTLERELEQKTKTVRKRGMERERTAEAERQNEMESKVRLARLVSLPVMSLDEDLCVSFWYRFTGEHTGALHIWQKTEGGGKGVGESGQLQEEGKDGQRDEKKIEKEVLLWRMDWQETKGWKEGRVLLPHANKPYKVIIEGVVDSTLSGHISVDNVRIVPEMSAAECKDPELEVTIGTAKQEPDCDEQSSKDIVQRFRQQGGSMLKTLNPILITIIVMSTVGVLLGAVCVVVLFCACSHNPDQTTSALENYKFELVDGLKLKKEKVSAQKSCTEA</sequence>
<feature type="disulfide bond" evidence="21">
    <location>
        <begin position="146"/>
        <end position="172"/>
    </location>
</feature>
<dbReference type="FunFam" id="2.60.120.290:FF:000003">
    <property type="entry name" value="Neuropilin"/>
    <property type="match status" value="1"/>
</dbReference>
<feature type="disulfide bond" evidence="21">
    <location>
        <begin position="278"/>
        <end position="427"/>
    </location>
</feature>
<feature type="domain" description="CUB" evidence="26">
    <location>
        <begin position="26"/>
        <end position="140"/>
    </location>
</feature>
<keyword evidence="19" id="KW-0357">Heparan sulfate</keyword>
<feature type="region of interest" description="Disordered" evidence="23">
    <location>
        <begin position="813"/>
        <end position="835"/>
    </location>
</feature>
<evidence type="ECO:0000256" key="11">
    <source>
        <dbReference type="ARBA" id="ARBA00022837"/>
    </source>
</evidence>
<dbReference type="PANTHER" id="PTHR46806:SF4">
    <property type="entry name" value="NEUROPILIN-1"/>
    <property type="match status" value="1"/>
</dbReference>
<evidence type="ECO:0000256" key="14">
    <source>
        <dbReference type="ARBA" id="ARBA00022989"/>
    </source>
</evidence>
<dbReference type="GO" id="GO:0005925">
    <property type="term" value="C:focal adhesion"/>
    <property type="evidence" value="ECO:0007669"/>
    <property type="project" value="TreeGrafter"/>
</dbReference>
<evidence type="ECO:0000256" key="22">
    <source>
        <dbReference type="PROSITE-ProRule" id="PRU00059"/>
    </source>
</evidence>
<comment type="subcellular location">
    <subcellularLocation>
        <location evidence="1">Membrane</location>
        <topology evidence="1">Single-pass type I membrane protein</topology>
    </subcellularLocation>
</comment>
<feature type="transmembrane region" description="Helical" evidence="24">
    <location>
        <begin position="947"/>
        <end position="972"/>
    </location>
</feature>
<dbReference type="RefSeq" id="XP_017350859.1">
    <property type="nucleotide sequence ID" value="XM_017495370.3"/>
</dbReference>
<dbReference type="FunFam" id="2.60.120.260:FF:000013">
    <property type="entry name" value="Neuropilin"/>
    <property type="match status" value="1"/>
</dbReference>
<evidence type="ECO:0000256" key="6">
    <source>
        <dbReference type="ARBA" id="ARBA00022692"/>
    </source>
</evidence>
<keyword evidence="18" id="KW-0325">Glycoprotein</keyword>
<keyword evidence="4" id="KW-0037">Angiogenesis</keyword>
<evidence type="ECO:0000256" key="13">
    <source>
        <dbReference type="ARBA" id="ARBA00022974"/>
    </source>
</evidence>
<evidence type="ECO:0000256" key="8">
    <source>
        <dbReference type="ARBA" id="ARBA00022729"/>
    </source>
</evidence>
<evidence type="ECO:0000313" key="30">
    <source>
        <dbReference type="RefSeq" id="XP_017350859.1"/>
    </source>
</evidence>
<keyword evidence="16 21" id="KW-1015">Disulfide bond</keyword>
<dbReference type="InterPro" id="IPR022579">
    <property type="entry name" value="Neuropilin_C"/>
</dbReference>
<dbReference type="Gene3D" id="2.60.120.260">
    <property type="entry name" value="Galactose-binding domain-like"/>
    <property type="match status" value="2"/>
</dbReference>
<feature type="disulfide bond" evidence="21 22">
    <location>
        <begin position="26"/>
        <end position="53"/>
    </location>
</feature>
<keyword evidence="29" id="KW-1185">Reference proteome</keyword>
<evidence type="ECO:0000256" key="20">
    <source>
        <dbReference type="PIRSR" id="PIRSR036960-1"/>
    </source>
</evidence>
<dbReference type="SUPFAM" id="SSF49899">
    <property type="entry name" value="Concanavalin A-like lectins/glucanases"/>
    <property type="match status" value="1"/>
</dbReference>
<feature type="binding site" evidence="20">
    <location>
        <position position="250"/>
    </location>
    <ligand>
        <name>Ca(2+)</name>
        <dbReference type="ChEBI" id="CHEBI:29108"/>
    </ligand>
</feature>
<evidence type="ECO:0000259" key="28">
    <source>
        <dbReference type="PROSITE" id="PS50060"/>
    </source>
</evidence>
<dbReference type="InterPro" id="IPR050633">
    <property type="entry name" value="Neuropilin_MCO_CoagFactor"/>
</dbReference>
<gene>
    <name evidence="30" type="primary">LOC108280422</name>
</gene>
<name>A0A2D0T7K4_ICTPU</name>
<keyword evidence="3" id="KW-0217">Developmental protein</keyword>
<evidence type="ECO:0000256" key="1">
    <source>
        <dbReference type="ARBA" id="ARBA00004479"/>
    </source>
</evidence>
<dbReference type="GO" id="GO:0009611">
    <property type="term" value="P:response to wounding"/>
    <property type="evidence" value="ECO:0007669"/>
    <property type="project" value="TreeGrafter"/>
</dbReference>
<dbReference type="InterPro" id="IPR035914">
    <property type="entry name" value="Sperma_CUB_dom_sf"/>
</dbReference>
<accession>A0A2D0T7K4</accession>
<evidence type="ECO:0000256" key="17">
    <source>
        <dbReference type="ARBA" id="ARBA00023170"/>
    </source>
</evidence>
<evidence type="ECO:0000256" key="10">
    <source>
        <dbReference type="ARBA" id="ARBA00022782"/>
    </source>
</evidence>
<evidence type="ECO:0000256" key="9">
    <source>
        <dbReference type="ARBA" id="ARBA00022737"/>
    </source>
</evidence>
<dbReference type="GO" id="GO:0005021">
    <property type="term" value="F:vascular endothelial growth factor receptor activity"/>
    <property type="evidence" value="ECO:0007669"/>
    <property type="project" value="InterPro"/>
</dbReference>
<comment type="caution">
    <text evidence="22">Lacks conserved residue(s) required for the propagation of feature annotation.</text>
</comment>
<keyword evidence="17" id="KW-0675">Receptor</keyword>
<evidence type="ECO:0000256" key="23">
    <source>
        <dbReference type="SAM" id="MobiDB-lite"/>
    </source>
</evidence>
<evidence type="ECO:0000256" key="15">
    <source>
        <dbReference type="ARBA" id="ARBA00023136"/>
    </source>
</evidence>
<proteinExistence type="inferred from homology"/>
<dbReference type="CDD" id="cd00057">
    <property type="entry name" value="FA58C"/>
    <property type="match status" value="2"/>
</dbReference>
<keyword evidence="12" id="KW-0524">Neurogenesis</keyword>
<feature type="binding site" evidence="20">
    <location>
        <position position="209"/>
    </location>
    <ligand>
        <name>Ca(2+)</name>
        <dbReference type="ChEBI" id="CHEBI:29108"/>
    </ligand>
</feature>
<keyword evidence="15 24" id="KW-0472">Membrane</keyword>
<keyword evidence="9" id="KW-0677">Repeat</keyword>
<dbReference type="GO" id="GO:0030947">
    <property type="term" value="P:regulation of vascular endothelial growth factor receptor signaling pathway"/>
    <property type="evidence" value="ECO:0007669"/>
    <property type="project" value="TreeGrafter"/>
</dbReference>
<dbReference type="GO" id="GO:0051491">
    <property type="term" value="P:positive regulation of filopodium assembly"/>
    <property type="evidence" value="ECO:0007669"/>
    <property type="project" value="TreeGrafter"/>
</dbReference>
<dbReference type="InterPro" id="IPR008979">
    <property type="entry name" value="Galactose-bd-like_sf"/>
</dbReference>
<dbReference type="GO" id="GO:0001570">
    <property type="term" value="P:vasculogenesis"/>
    <property type="evidence" value="ECO:0007669"/>
    <property type="project" value="TreeGrafter"/>
</dbReference>
<keyword evidence="10" id="KW-0221">Differentiation</keyword>
<dbReference type="GO" id="GO:0030424">
    <property type="term" value="C:axon"/>
    <property type="evidence" value="ECO:0007669"/>
    <property type="project" value="TreeGrafter"/>
</dbReference>
<dbReference type="InterPro" id="IPR014648">
    <property type="entry name" value="Neuropilin"/>
</dbReference>
<evidence type="ECO:0000256" key="19">
    <source>
        <dbReference type="ARBA" id="ARBA00023207"/>
    </source>
</evidence>
<dbReference type="Pfam" id="PF00431">
    <property type="entry name" value="CUB"/>
    <property type="match status" value="2"/>
</dbReference>
<feature type="domain" description="CUB" evidence="26">
    <location>
        <begin position="146"/>
        <end position="265"/>
    </location>
</feature>
<feature type="signal peptide" evidence="25">
    <location>
        <begin position="1"/>
        <end position="20"/>
    </location>
</feature>
<dbReference type="GO" id="GO:0001755">
    <property type="term" value="P:neural crest cell migration"/>
    <property type="evidence" value="ECO:0007669"/>
    <property type="project" value="TreeGrafter"/>
</dbReference>
<evidence type="ECO:0000256" key="24">
    <source>
        <dbReference type="SAM" id="Phobius"/>
    </source>
</evidence>
<dbReference type="CDD" id="cd00041">
    <property type="entry name" value="CUB"/>
    <property type="match status" value="2"/>
</dbReference>
<evidence type="ECO:0000259" key="27">
    <source>
        <dbReference type="PROSITE" id="PS50022"/>
    </source>
</evidence>
<dbReference type="Proteomes" id="UP000221080">
    <property type="component" value="Chromosome 20"/>
</dbReference>
<dbReference type="PANTHER" id="PTHR46806">
    <property type="entry name" value="F5/8 TYPE C DOMAIN-CONTAINING PROTEIN"/>
    <property type="match status" value="1"/>
</dbReference>
<comment type="similarity">
    <text evidence="2">Belongs to the neuropilin family.</text>
</comment>
<dbReference type="CDD" id="cd06263">
    <property type="entry name" value="MAM"/>
    <property type="match status" value="1"/>
</dbReference>
<feature type="domain" description="F5/8 type C" evidence="27">
    <location>
        <begin position="278"/>
        <end position="427"/>
    </location>
</feature>
<protein>
    <submittedName>
        <fullName evidence="30">Neuropilin-1a isoform X1</fullName>
    </submittedName>
</protein>
<evidence type="ECO:0000256" key="3">
    <source>
        <dbReference type="ARBA" id="ARBA00022473"/>
    </source>
</evidence>
<evidence type="ECO:0000256" key="12">
    <source>
        <dbReference type="ARBA" id="ARBA00022902"/>
    </source>
</evidence>
<dbReference type="GO" id="GO:0005886">
    <property type="term" value="C:plasma membrane"/>
    <property type="evidence" value="ECO:0007669"/>
    <property type="project" value="TreeGrafter"/>
</dbReference>
<keyword evidence="13" id="KW-0654">Proteoglycan</keyword>
<evidence type="ECO:0000256" key="7">
    <source>
        <dbReference type="ARBA" id="ARBA00022723"/>
    </source>
</evidence>
<feature type="disulfide bond" evidence="21">
    <location>
        <begin position="434"/>
        <end position="592"/>
    </location>
</feature>
<organism evidence="29 30">
    <name type="scientific">Ictalurus punctatus</name>
    <name type="common">Channel catfish</name>
    <name type="synonym">Silurus punctatus</name>
    <dbReference type="NCBI Taxonomy" id="7998"/>
    <lineage>
        <taxon>Eukaryota</taxon>
        <taxon>Metazoa</taxon>
        <taxon>Chordata</taxon>
        <taxon>Craniata</taxon>
        <taxon>Vertebrata</taxon>
        <taxon>Euteleostomi</taxon>
        <taxon>Actinopterygii</taxon>
        <taxon>Neopterygii</taxon>
        <taxon>Teleostei</taxon>
        <taxon>Ostariophysi</taxon>
        <taxon>Siluriformes</taxon>
        <taxon>Ictaluridae</taxon>
        <taxon>Ictalurus</taxon>
    </lineage>
</organism>
<dbReference type="Pfam" id="PF00629">
    <property type="entry name" value="MAM"/>
    <property type="match status" value="1"/>
</dbReference>
<keyword evidence="14 24" id="KW-1133">Transmembrane helix</keyword>
<dbReference type="SMART" id="SM00231">
    <property type="entry name" value="FA58C"/>
    <property type="match status" value="2"/>
</dbReference>
<dbReference type="Pfam" id="PF11980">
    <property type="entry name" value="DUF3481"/>
    <property type="match status" value="1"/>
</dbReference>
<dbReference type="GO" id="GO:0010595">
    <property type="term" value="P:positive regulation of endothelial cell migration"/>
    <property type="evidence" value="ECO:0007669"/>
    <property type="project" value="TreeGrafter"/>
</dbReference>
<dbReference type="AlphaFoldDB" id="A0A2D0T7K4"/>
<keyword evidence="7 20" id="KW-0479">Metal-binding</keyword>
<reference evidence="30" key="2">
    <citation type="submission" date="2025-08" db="UniProtKB">
        <authorList>
            <consortium name="RefSeq"/>
        </authorList>
    </citation>
    <scope>IDENTIFICATION</scope>
    <source>
        <tissue evidence="30">Blood</tissue>
    </source>
</reference>
<feature type="domain" description="F5/8 type C" evidence="27">
    <location>
        <begin position="434"/>
        <end position="592"/>
    </location>
</feature>
<dbReference type="PROSITE" id="PS50060">
    <property type="entry name" value="MAM_2"/>
    <property type="match status" value="1"/>
</dbReference>
<dbReference type="InterPro" id="IPR000998">
    <property type="entry name" value="MAM_dom"/>
</dbReference>
<dbReference type="Gene3D" id="2.60.120.290">
    <property type="entry name" value="Spermadhesin, CUB domain"/>
    <property type="match status" value="2"/>
</dbReference>
<dbReference type="SMART" id="SM00042">
    <property type="entry name" value="CUB"/>
    <property type="match status" value="2"/>
</dbReference>
<evidence type="ECO:0000256" key="4">
    <source>
        <dbReference type="ARBA" id="ARBA00022657"/>
    </source>
</evidence>
<dbReference type="InterPro" id="IPR000421">
    <property type="entry name" value="FA58C"/>
</dbReference>
<dbReference type="OrthoDB" id="6155811at2759"/>
<dbReference type="Gene3D" id="2.60.120.200">
    <property type="match status" value="1"/>
</dbReference>
<dbReference type="PIRSF" id="PIRSF036960">
    <property type="entry name" value="Neuropilin"/>
    <property type="match status" value="1"/>
</dbReference>
<evidence type="ECO:0000256" key="18">
    <source>
        <dbReference type="ARBA" id="ARBA00023180"/>
    </source>
</evidence>
<dbReference type="GO" id="GO:0046872">
    <property type="term" value="F:metal ion binding"/>
    <property type="evidence" value="ECO:0007669"/>
    <property type="project" value="UniProtKB-KW"/>
</dbReference>
<feature type="disulfide bond" evidence="21">
    <location>
        <begin position="81"/>
        <end position="103"/>
    </location>
</feature>
<dbReference type="SUPFAM" id="SSF49854">
    <property type="entry name" value="Spermadhesin, CUB domain"/>
    <property type="match status" value="2"/>
</dbReference>
<dbReference type="PROSITE" id="PS01286">
    <property type="entry name" value="FA58C_2"/>
    <property type="match status" value="2"/>
</dbReference>
<dbReference type="InterPro" id="IPR013320">
    <property type="entry name" value="ConA-like_dom_sf"/>
</dbReference>
<keyword evidence="5" id="KW-0358">Heparin-binding</keyword>
<dbReference type="GO" id="GO:0038085">
    <property type="term" value="F:vascular endothelial growth factor binding"/>
    <property type="evidence" value="ECO:0007669"/>
    <property type="project" value="TreeGrafter"/>
</dbReference>
<dbReference type="PROSITE" id="PS50022">
    <property type="entry name" value="FA58C_3"/>
    <property type="match status" value="2"/>
</dbReference>
<dbReference type="GO" id="GO:0008201">
    <property type="term" value="F:heparin binding"/>
    <property type="evidence" value="ECO:0007669"/>
    <property type="project" value="UniProtKB-KW"/>
</dbReference>
<dbReference type="SMART" id="SM00137">
    <property type="entry name" value="MAM"/>
    <property type="match status" value="1"/>
</dbReference>
<dbReference type="FunFam" id="2.60.120.260:FF:000002">
    <property type="entry name" value="Coagulation factor VIII"/>
    <property type="match status" value="1"/>
</dbReference>
<dbReference type="SUPFAM" id="SSF49785">
    <property type="entry name" value="Galactose-binding domain-like"/>
    <property type="match status" value="2"/>
</dbReference>
<feature type="disulfide bond" evidence="21">
    <location>
        <begin position="206"/>
        <end position="228"/>
    </location>
</feature>
<dbReference type="PROSITE" id="PS01285">
    <property type="entry name" value="FA58C_1"/>
    <property type="match status" value="1"/>
</dbReference>
<evidence type="ECO:0000256" key="25">
    <source>
        <dbReference type="SAM" id="SignalP"/>
    </source>
</evidence>
<dbReference type="GO" id="GO:0048010">
    <property type="term" value="P:vascular endothelial growth factor receptor signaling pathway"/>
    <property type="evidence" value="ECO:0007669"/>
    <property type="project" value="TreeGrafter"/>
</dbReference>
<evidence type="ECO:0000313" key="29">
    <source>
        <dbReference type="Proteomes" id="UP000221080"/>
    </source>
</evidence>
<feature type="domain" description="MAM" evidence="28">
    <location>
        <begin position="665"/>
        <end position="905"/>
    </location>
</feature>
<evidence type="ECO:0000256" key="5">
    <source>
        <dbReference type="ARBA" id="ARBA00022674"/>
    </source>
</evidence>
<dbReference type="GO" id="GO:0002040">
    <property type="term" value="P:sprouting angiogenesis"/>
    <property type="evidence" value="ECO:0007669"/>
    <property type="project" value="TreeGrafter"/>
</dbReference>
<evidence type="ECO:0000256" key="16">
    <source>
        <dbReference type="ARBA" id="ARBA00023157"/>
    </source>
</evidence>
<feature type="binding site" evidence="20">
    <location>
        <position position="194"/>
    </location>
    <ligand>
        <name>Ca(2+)</name>
        <dbReference type="ChEBI" id="CHEBI:29108"/>
    </ligand>
</feature>
<dbReference type="PROSITE" id="PS01180">
    <property type="entry name" value="CUB"/>
    <property type="match status" value="2"/>
</dbReference>
<dbReference type="KEGG" id="ipu:108280422"/>
<evidence type="ECO:0000256" key="21">
    <source>
        <dbReference type="PIRSR" id="PIRSR036960-2"/>
    </source>
</evidence>
<dbReference type="GO" id="GO:0017154">
    <property type="term" value="F:semaphorin receptor activity"/>
    <property type="evidence" value="ECO:0007669"/>
    <property type="project" value="InterPro"/>
</dbReference>
<reference evidence="29" key="1">
    <citation type="journal article" date="2016" name="Nat. Commun.">
        <title>The channel catfish genome sequence provides insights into the evolution of scale formation in teleosts.</title>
        <authorList>
            <person name="Liu Z."/>
            <person name="Liu S."/>
            <person name="Yao J."/>
            <person name="Bao L."/>
            <person name="Zhang J."/>
            <person name="Li Y."/>
            <person name="Jiang C."/>
            <person name="Sun L."/>
            <person name="Wang R."/>
            <person name="Zhang Y."/>
            <person name="Zhou T."/>
            <person name="Zeng Q."/>
            <person name="Fu Q."/>
            <person name="Gao S."/>
            <person name="Li N."/>
            <person name="Koren S."/>
            <person name="Jiang Y."/>
            <person name="Zimin A."/>
            <person name="Xu P."/>
            <person name="Phillippy A.M."/>
            <person name="Geng X."/>
            <person name="Song L."/>
            <person name="Sun F."/>
            <person name="Li C."/>
            <person name="Wang X."/>
            <person name="Chen A."/>
            <person name="Jin Y."/>
            <person name="Yuan Z."/>
            <person name="Yang Y."/>
            <person name="Tan S."/>
            <person name="Peatman E."/>
            <person name="Lu J."/>
            <person name="Qin Z."/>
            <person name="Dunham R."/>
            <person name="Li Z."/>
            <person name="Sonstegard T."/>
            <person name="Feng J."/>
            <person name="Danzmann R.G."/>
            <person name="Schroeder S."/>
            <person name="Scheffler B."/>
            <person name="Duke M.V."/>
            <person name="Ballard L."/>
            <person name="Kucuktas H."/>
            <person name="Kaltenboeck L."/>
            <person name="Liu H."/>
            <person name="Armbruster J."/>
            <person name="Xie Y."/>
            <person name="Kirby M.L."/>
            <person name="Tian Y."/>
            <person name="Flanagan M.E."/>
            <person name="Mu W."/>
            <person name="Waldbieser G.C."/>
        </authorList>
    </citation>
    <scope>NUCLEOTIDE SEQUENCE [LARGE SCALE GENOMIC DNA]</scope>
    <source>
        <strain evidence="29">SDA103</strain>
    </source>
</reference>
<dbReference type="InterPro" id="IPR000859">
    <property type="entry name" value="CUB_dom"/>
</dbReference>
<feature type="chain" id="PRO_5013130341" evidence="25">
    <location>
        <begin position="21"/>
        <end position="1011"/>
    </location>
</feature>
<evidence type="ECO:0000256" key="2">
    <source>
        <dbReference type="ARBA" id="ARBA00006078"/>
    </source>
</evidence>
<keyword evidence="6 24" id="KW-0812">Transmembrane</keyword>
<keyword evidence="11 20" id="KW-0106">Calcium</keyword>
<dbReference type="FunFam" id="2.60.120.290:FF:000010">
    <property type="entry name" value="Neuropilin"/>
    <property type="match status" value="1"/>
</dbReference>
<dbReference type="Pfam" id="PF00754">
    <property type="entry name" value="F5_F8_type_C"/>
    <property type="match status" value="2"/>
</dbReference>
<dbReference type="GeneID" id="108280422"/>
<dbReference type="GO" id="GO:0007411">
    <property type="term" value="P:axon guidance"/>
    <property type="evidence" value="ECO:0007669"/>
    <property type="project" value="InterPro"/>
</dbReference>
<keyword evidence="8 25" id="KW-0732">Signal</keyword>